<dbReference type="Gene3D" id="3.40.1520.20">
    <property type="match status" value="1"/>
</dbReference>
<dbReference type="PANTHER" id="PTHR30329:SF21">
    <property type="entry name" value="LIPOPROTEIN YIAD-RELATED"/>
    <property type="match status" value="1"/>
</dbReference>
<feature type="domain" description="OmpA-like" evidence="7">
    <location>
        <begin position="158"/>
        <end position="272"/>
    </location>
</feature>
<dbReference type="PRINTS" id="PR01023">
    <property type="entry name" value="NAFLGMOTY"/>
</dbReference>
<keyword evidence="2 4" id="KW-0472">Membrane</keyword>
<dbReference type="InterPro" id="IPR050330">
    <property type="entry name" value="Bact_OuterMem_StrucFunc"/>
</dbReference>
<evidence type="ECO:0000313" key="8">
    <source>
        <dbReference type="EMBL" id="AWI55106.1"/>
    </source>
</evidence>
<dbReference type="GO" id="GO:0009279">
    <property type="term" value="C:cell outer membrane"/>
    <property type="evidence" value="ECO:0007669"/>
    <property type="project" value="UniProtKB-SubCell"/>
</dbReference>
<dbReference type="EMBL" id="CP029210">
    <property type="protein sequence ID" value="AWI55106.1"/>
    <property type="molecule type" value="Genomic_DNA"/>
</dbReference>
<dbReference type="PANTHER" id="PTHR30329">
    <property type="entry name" value="STATOR ELEMENT OF FLAGELLAR MOTOR COMPLEX"/>
    <property type="match status" value="1"/>
</dbReference>
<evidence type="ECO:0000313" key="9">
    <source>
        <dbReference type="Proteomes" id="UP000244892"/>
    </source>
</evidence>
<dbReference type="PRINTS" id="PR01021">
    <property type="entry name" value="OMPADOMAIN"/>
</dbReference>
<dbReference type="AlphaFoldDB" id="A0A2U8FY01"/>
<feature type="chain" id="PRO_5015896321" evidence="6">
    <location>
        <begin position="21"/>
        <end position="272"/>
    </location>
</feature>
<feature type="signal peptide" evidence="6">
    <location>
        <begin position="1"/>
        <end position="20"/>
    </location>
</feature>
<evidence type="ECO:0000256" key="3">
    <source>
        <dbReference type="ARBA" id="ARBA00023237"/>
    </source>
</evidence>
<keyword evidence="6" id="KW-0732">Signal</keyword>
<dbReference type="InterPro" id="IPR006665">
    <property type="entry name" value="OmpA-like"/>
</dbReference>
<dbReference type="Gene3D" id="3.30.1330.60">
    <property type="entry name" value="OmpA-like domain"/>
    <property type="match status" value="1"/>
</dbReference>
<organism evidence="8 9">
    <name type="scientific">Aquabacterium olei</name>
    <dbReference type="NCBI Taxonomy" id="1296669"/>
    <lineage>
        <taxon>Bacteria</taxon>
        <taxon>Pseudomonadati</taxon>
        <taxon>Pseudomonadota</taxon>
        <taxon>Betaproteobacteria</taxon>
        <taxon>Burkholderiales</taxon>
        <taxon>Aquabacterium</taxon>
    </lineage>
</organism>
<evidence type="ECO:0000256" key="4">
    <source>
        <dbReference type="PROSITE-ProRule" id="PRU00473"/>
    </source>
</evidence>
<dbReference type="InterPro" id="IPR006664">
    <property type="entry name" value="OMP_bac"/>
</dbReference>
<reference evidence="8 9" key="1">
    <citation type="submission" date="2018-05" db="EMBL/GenBank/DDBJ databases">
        <title>complete genome sequence of Aquabacterium olei NBRC 110486.</title>
        <authorList>
            <person name="Tang B."/>
            <person name="Chang J."/>
            <person name="Zhang L."/>
            <person name="Yang H."/>
        </authorList>
    </citation>
    <scope>NUCLEOTIDE SEQUENCE [LARGE SCALE GENOMIC DNA]</scope>
    <source>
        <strain evidence="8 9">NBRC 110486</strain>
    </source>
</reference>
<accession>A0A2U8FY01</accession>
<evidence type="ECO:0000256" key="1">
    <source>
        <dbReference type="ARBA" id="ARBA00004442"/>
    </source>
</evidence>
<evidence type="ECO:0000259" key="7">
    <source>
        <dbReference type="PROSITE" id="PS51123"/>
    </source>
</evidence>
<dbReference type="Pfam" id="PF00691">
    <property type="entry name" value="OmpA"/>
    <property type="match status" value="1"/>
</dbReference>
<keyword evidence="9" id="KW-1185">Reference proteome</keyword>
<dbReference type="InterPro" id="IPR036737">
    <property type="entry name" value="OmpA-like_sf"/>
</dbReference>
<name>A0A2U8FY01_9BURK</name>
<evidence type="ECO:0000256" key="5">
    <source>
        <dbReference type="SAM" id="MobiDB-lite"/>
    </source>
</evidence>
<dbReference type="SUPFAM" id="SSF103088">
    <property type="entry name" value="OmpA-like"/>
    <property type="match status" value="1"/>
</dbReference>
<feature type="region of interest" description="Disordered" evidence="5">
    <location>
        <begin position="20"/>
        <end position="50"/>
    </location>
</feature>
<evidence type="ECO:0000256" key="6">
    <source>
        <dbReference type="SAM" id="SignalP"/>
    </source>
</evidence>
<protein>
    <submittedName>
        <fullName evidence="8">Cell envelope biogenesis protein OmpA</fullName>
    </submittedName>
</protein>
<proteinExistence type="predicted"/>
<evidence type="ECO:0000256" key="2">
    <source>
        <dbReference type="ARBA" id="ARBA00023136"/>
    </source>
</evidence>
<dbReference type="PROSITE" id="PS51123">
    <property type="entry name" value="OMPA_2"/>
    <property type="match status" value="1"/>
</dbReference>
<comment type="subcellular location">
    <subcellularLocation>
        <location evidence="1">Cell outer membrane</location>
    </subcellularLocation>
</comment>
<dbReference type="KEGG" id="aon:DEH84_04705"/>
<keyword evidence="3" id="KW-0998">Cell outer membrane</keyword>
<dbReference type="OrthoDB" id="9782229at2"/>
<dbReference type="CDD" id="cd07185">
    <property type="entry name" value="OmpA_C-like"/>
    <property type="match status" value="1"/>
</dbReference>
<dbReference type="Proteomes" id="UP000244892">
    <property type="component" value="Chromosome"/>
</dbReference>
<sequence>MALVLGLVCGSVALAQVASASSPAPPSSSSPAAALPSGGTGRSGPVVASGTVPDEATRAAVIGRLRELYGADRVVDQLSLGSVVAPPQWRDHVSKLLSPALKQVSHGQLAIQGQTVEIRGEVPNEALRQQLASDMAQSLNPTYTVRNGLRVAVQDQTVVDQALANRIVEFEPGSAVLRPASLPLLDEMAAVMARLKDRRFEVIGHTDADGARPANVSLSLARAQAVKTYLTGKGLPADRIAISGMGPDQPVASNATEAGRARNRRIEFRVGS</sequence>
<gene>
    <name evidence="8" type="ORF">DEH84_04705</name>
</gene>